<dbReference type="AlphaFoldDB" id="K9VZ42"/>
<dbReference type="eggNOG" id="COG1808">
    <property type="taxonomic scope" value="Bacteria"/>
</dbReference>
<keyword evidence="1" id="KW-0812">Transmembrane</keyword>
<keyword evidence="1" id="KW-1133">Transmembrane helix</keyword>
<accession>K9VZ42</accession>
<feature type="transmembrane region" description="Helical" evidence="1">
    <location>
        <begin position="95"/>
        <end position="115"/>
    </location>
</feature>
<proteinExistence type="predicted"/>
<gene>
    <name evidence="2" type="ORF">Cri9333_2363</name>
</gene>
<feature type="transmembrane region" description="Helical" evidence="1">
    <location>
        <begin position="223"/>
        <end position="245"/>
    </location>
</feature>
<feature type="transmembrane region" description="Helical" evidence="1">
    <location>
        <begin position="158"/>
        <end position="179"/>
    </location>
</feature>
<dbReference type="PATRIC" id="fig|1173022.3.peg.2555"/>
<feature type="transmembrane region" description="Helical" evidence="1">
    <location>
        <begin position="39"/>
        <end position="56"/>
    </location>
</feature>
<name>K9VZ42_9CYAN</name>
<dbReference type="STRING" id="1173022.Cri9333_2363"/>
<feature type="transmembrane region" description="Helical" evidence="1">
    <location>
        <begin position="62"/>
        <end position="83"/>
    </location>
</feature>
<organism evidence="2 3">
    <name type="scientific">Crinalium epipsammum PCC 9333</name>
    <dbReference type="NCBI Taxonomy" id="1173022"/>
    <lineage>
        <taxon>Bacteria</taxon>
        <taxon>Bacillati</taxon>
        <taxon>Cyanobacteriota</taxon>
        <taxon>Cyanophyceae</taxon>
        <taxon>Gomontiellales</taxon>
        <taxon>Gomontiellaceae</taxon>
        <taxon>Crinalium</taxon>
    </lineage>
</organism>
<dbReference type="EMBL" id="CP003620">
    <property type="protein sequence ID" value="AFZ13231.1"/>
    <property type="molecule type" value="Genomic_DNA"/>
</dbReference>
<dbReference type="HOGENOM" id="CLU_056545_1_0_3"/>
<evidence type="ECO:0000313" key="2">
    <source>
        <dbReference type="EMBL" id="AFZ13231.1"/>
    </source>
</evidence>
<dbReference type="KEGG" id="cep:Cri9333_2363"/>
<sequence>MLSNIRNRFQHFRRKQAKLEQIQQCQLELLDESTLNSSYLILIIGSCAIATLGLLANSTAVIIGAMLVAPLMLPIRSLAFGALEGDVLLFRRGMITLLVGTLLAVAIAYSVGLLVQLPSYDSEILARSEPTLLDLGIAIAAGSISGYAKVEPKVSGSLAGTAIAVALMPPLCVIGLGMAQSNWSLSFGATLLYLTNLLGITLSCMLTFLLAGYTPLHQARKAISWTLALTAILLLPLGASFTRLIRQAQLETSLQRALVNRTVTFQRLQLLQFNTNWLTNPPEVRLSVRAKEPVTPRQVQLLEEFVEREMGQQFTLVFEVGQVQEVRRQE</sequence>
<evidence type="ECO:0000313" key="3">
    <source>
        <dbReference type="Proteomes" id="UP000010472"/>
    </source>
</evidence>
<feature type="transmembrane region" description="Helical" evidence="1">
    <location>
        <begin position="191"/>
        <end position="211"/>
    </location>
</feature>
<dbReference type="InterPro" id="IPR005240">
    <property type="entry name" value="DUF389"/>
</dbReference>
<dbReference type="PANTHER" id="PTHR20992:SF9">
    <property type="entry name" value="AT15442P-RELATED"/>
    <property type="match status" value="1"/>
</dbReference>
<dbReference type="PANTHER" id="PTHR20992">
    <property type="entry name" value="AT15442P-RELATED"/>
    <property type="match status" value="1"/>
</dbReference>
<evidence type="ECO:0008006" key="4">
    <source>
        <dbReference type="Google" id="ProtNLM"/>
    </source>
</evidence>
<evidence type="ECO:0000256" key="1">
    <source>
        <dbReference type="SAM" id="Phobius"/>
    </source>
</evidence>
<keyword evidence="1" id="KW-0472">Membrane</keyword>
<protein>
    <recommendedName>
        <fullName evidence="4">Hydrophobic domain protein</fullName>
    </recommendedName>
</protein>
<dbReference type="RefSeq" id="WP_015203345.1">
    <property type="nucleotide sequence ID" value="NC_019753.1"/>
</dbReference>
<dbReference type="Proteomes" id="UP000010472">
    <property type="component" value="Chromosome"/>
</dbReference>
<reference evidence="2 3" key="1">
    <citation type="submission" date="2012-06" db="EMBL/GenBank/DDBJ databases">
        <title>Finished chromosome of genome of Crinalium epipsammum PCC 9333.</title>
        <authorList>
            <consortium name="US DOE Joint Genome Institute"/>
            <person name="Gugger M."/>
            <person name="Coursin T."/>
            <person name="Rippka R."/>
            <person name="Tandeau De Marsac N."/>
            <person name="Huntemann M."/>
            <person name="Wei C.-L."/>
            <person name="Han J."/>
            <person name="Detter J.C."/>
            <person name="Han C."/>
            <person name="Tapia R."/>
            <person name="Davenport K."/>
            <person name="Daligault H."/>
            <person name="Erkkila T."/>
            <person name="Gu W."/>
            <person name="Munk A.C.C."/>
            <person name="Teshima H."/>
            <person name="Xu Y."/>
            <person name="Chain P."/>
            <person name="Chen A."/>
            <person name="Krypides N."/>
            <person name="Mavromatis K."/>
            <person name="Markowitz V."/>
            <person name="Szeto E."/>
            <person name="Ivanova N."/>
            <person name="Mikhailova N."/>
            <person name="Ovchinnikova G."/>
            <person name="Pagani I."/>
            <person name="Pati A."/>
            <person name="Goodwin L."/>
            <person name="Peters L."/>
            <person name="Pitluck S."/>
            <person name="Woyke T."/>
            <person name="Kerfeld C."/>
        </authorList>
    </citation>
    <scope>NUCLEOTIDE SEQUENCE [LARGE SCALE GENOMIC DNA]</scope>
    <source>
        <strain evidence="2 3">PCC 9333</strain>
    </source>
</reference>
<keyword evidence="3" id="KW-1185">Reference proteome</keyword>
<dbReference type="OrthoDB" id="9790659at2"/>
<dbReference type="Pfam" id="PF04087">
    <property type="entry name" value="DUF389"/>
    <property type="match status" value="1"/>
</dbReference>